<name>A0AAV1J6N2_9NEOP</name>
<accession>A0AAV1J6N2</accession>
<organism evidence="1 2">
    <name type="scientific">Leptosia nina</name>
    <dbReference type="NCBI Taxonomy" id="320188"/>
    <lineage>
        <taxon>Eukaryota</taxon>
        <taxon>Metazoa</taxon>
        <taxon>Ecdysozoa</taxon>
        <taxon>Arthropoda</taxon>
        <taxon>Hexapoda</taxon>
        <taxon>Insecta</taxon>
        <taxon>Pterygota</taxon>
        <taxon>Neoptera</taxon>
        <taxon>Endopterygota</taxon>
        <taxon>Lepidoptera</taxon>
        <taxon>Glossata</taxon>
        <taxon>Ditrysia</taxon>
        <taxon>Papilionoidea</taxon>
        <taxon>Pieridae</taxon>
        <taxon>Pierinae</taxon>
        <taxon>Leptosia</taxon>
    </lineage>
</organism>
<evidence type="ECO:0008006" key="3">
    <source>
        <dbReference type="Google" id="ProtNLM"/>
    </source>
</evidence>
<sequence>MGHGETLVCPRSASSLGPFMVCVLPPPAVAGCSLAALCCTSDQYLFAIGLRAKRRGDRNSPDALTSENFLKLTVSCGARLLC</sequence>
<gene>
    <name evidence="1" type="ORF">LNINA_LOCUS4806</name>
</gene>
<dbReference type="EMBL" id="CAVLEF010000006">
    <property type="protein sequence ID" value="CAK1545120.1"/>
    <property type="molecule type" value="Genomic_DNA"/>
</dbReference>
<keyword evidence="2" id="KW-1185">Reference proteome</keyword>
<reference evidence="1 2" key="1">
    <citation type="submission" date="2023-11" db="EMBL/GenBank/DDBJ databases">
        <authorList>
            <person name="Okamura Y."/>
        </authorList>
    </citation>
    <scope>NUCLEOTIDE SEQUENCE [LARGE SCALE GENOMIC DNA]</scope>
</reference>
<dbReference type="AlphaFoldDB" id="A0AAV1J6N2"/>
<evidence type="ECO:0000313" key="1">
    <source>
        <dbReference type="EMBL" id="CAK1545120.1"/>
    </source>
</evidence>
<dbReference type="Proteomes" id="UP001497472">
    <property type="component" value="Unassembled WGS sequence"/>
</dbReference>
<protein>
    <recommendedName>
        <fullName evidence="3">Secreted protein</fullName>
    </recommendedName>
</protein>
<proteinExistence type="predicted"/>
<comment type="caution">
    <text evidence="1">The sequence shown here is derived from an EMBL/GenBank/DDBJ whole genome shotgun (WGS) entry which is preliminary data.</text>
</comment>
<evidence type="ECO:0000313" key="2">
    <source>
        <dbReference type="Proteomes" id="UP001497472"/>
    </source>
</evidence>